<evidence type="ECO:0000256" key="7">
    <source>
        <dbReference type="ARBA" id="ARBA00023136"/>
    </source>
</evidence>
<dbReference type="SUPFAM" id="SSF52540">
    <property type="entry name" value="P-loop containing nucleoside triphosphate hydrolases"/>
    <property type="match status" value="1"/>
</dbReference>
<comment type="subcellular location">
    <subcellularLocation>
        <location evidence="1 8">Cell membrane</location>
        <topology evidence="1 8">Peripheral membrane protein</topology>
    </subcellularLocation>
</comment>
<dbReference type="Pfam" id="PF00005">
    <property type="entry name" value="ABC_tran"/>
    <property type="match status" value="1"/>
</dbReference>
<proteinExistence type="inferred from homology"/>
<accession>A0A0D6XRI4</accession>
<keyword evidence="12" id="KW-1185">Reference proteome</keyword>
<dbReference type="InterPro" id="IPR030946">
    <property type="entry name" value="EcfA2"/>
</dbReference>
<keyword evidence="5 8" id="KW-0067">ATP-binding</keyword>
<comment type="function">
    <text evidence="8">ATP-binding (A) component of a common energy-coupling factor (ECF) ABC-transporter complex.</text>
</comment>
<evidence type="ECO:0000256" key="1">
    <source>
        <dbReference type="ARBA" id="ARBA00004202"/>
    </source>
</evidence>
<dbReference type="InterPro" id="IPR015856">
    <property type="entry name" value="ABC_transpr_CbiO/EcfA_su"/>
</dbReference>
<dbReference type="STRING" id="569857.TP70_03745"/>
<evidence type="ECO:0000256" key="5">
    <source>
        <dbReference type="ARBA" id="ARBA00022840"/>
    </source>
</evidence>
<reference evidence="10 12" key="1">
    <citation type="submission" date="2015-01" db="EMBL/GenBank/DDBJ databases">
        <authorList>
            <person name="Guo J."/>
        </authorList>
    </citation>
    <scope>NUCLEOTIDE SEQUENCE [LARGE SCALE GENOMIC DNA]</scope>
    <source>
        <strain evidence="10 12">DSM 22147</strain>
    </source>
</reference>
<dbReference type="GO" id="GO:0015087">
    <property type="term" value="F:cobalt ion transmembrane transporter activity"/>
    <property type="evidence" value="ECO:0007669"/>
    <property type="project" value="UniProtKB-ARBA"/>
</dbReference>
<dbReference type="GO" id="GO:0043190">
    <property type="term" value="C:ATP-binding cassette (ABC) transporter complex"/>
    <property type="evidence" value="ECO:0007669"/>
    <property type="project" value="TreeGrafter"/>
</dbReference>
<protein>
    <recommendedName>
        <fullName evidence="8">Energy-coupling factor transporter ATP-binding protein EcfA2</fullName>
        <ecNumber evidence="8">7.-.-.-</ecNumber>
    </recommendedName>
</protein>
<dbReference type="InterPro" id="IPR003439">
    <property type="entry name" value="ABC_transporter-like_ATP-bd"/>
</dbReference>
<feature type="domain" description="ABC transporter" evidence="9">
    <location>
        <begin position="2"/>
        <end position="246"/>
    </location>
</feature>
<dbReference type="PANTHER" id="PTHR43553:SF27">
    <property type="entry name" value="ENERGY-COUPLING FACTOR TRANSPORTER ATP-BINDING PROTEIN ECFA2"/>
    <property type="match status" value="1"/>
</dbReference>
<dbReference type="InterPro" id="IPR003593">
    <property type="entry name" value="AAA+_ATPase"/>
</dbReference>
<dbReference type="GO" id="GO:0016887">
    <property type="term" value="F:ATP hydrolysis activity"/>
    <property type="evidence" value="ECO:0007669"/>
    <property type="project" value="InterPro"/>
</dbReference>
<dbReference type="Proteomes" id="UP000032366">
    <property type="component" value="Unassembled WGS sequence"/>
</dbReference>
<dbReference type="SMART" id="SM00382">
    <property type="entry name" value="AAA"/>
    <property type="match status" value="1"/>
</dbReference>
<evidence type="ECO:0000256" key="4">
    <source>
        <dbReference type="ARBA" id="ARBA00022741"/>
    </source>
</evidence>
<dbReference type="FunFam" id="3.40.50.300:FF:000224">
    <property type="entry name" value="Energy-coupling factor transporter ATP-binding protein EcfA"/>
    <property type="match status" value="1"/>
</dbReference>
<evidence type="ECO:0000313" key="12">
    <source>
        <dbReference type="Proteomes" id="UP000032366"/>
    </source>
</evidence>
<dbReference type="Gene3D" id="3.40.50.300">
    <property type="entry name" value="P-loop containing nucleotide triphosphate hydrolases"/>
    <property type="match status" value="1"/>
</dbReference>
<evidence type="ECO:0000256" key="8">
    <source>
        <dbReference type="RuleBase" id="RU365104"/>
    </source>
</evidence>
<keyword evidence="4 8" id="KW-0547">Nucleotide-binding</keyword>
<dbReference type="PANTHER" id="PTHR43553">
    <property type="entry name" value="HEAVY METAL TRANSPORTER"/>
    <property type="match status" value="1"/>
</dbReference>
<organism evidence="11 13">
    <name type="scientific">Staphylococcus microti</name>
    <dbReference type="NCBI Taxonomy" id="569857"/>
    <lineage>
        <taxon>Bacteria</taxon>
        <taxon>Bacillati</taxon>
        <taxon>Bacillota</taxon>
        <taxon>Bacilli</taxon>
        <taxon>Bacillales</taxon>
        <taxon>Staphylococcaceae</taxon>
        <taxon>Staphylococcus</taxon>
    </lineage>
</organism>
<dbReference type="PROSITE" id="PS00211">
    <property type="entry name" value="ABC_TRANSPORTER_1"/>
    <property type="match status" value="1"/>
</dbReference>
<evidence type="ECO:0000256" key="2">
    <source>
        <dbReference type="ARBA" id="ARBA00022448"/>
    </source>
</evidence>
<dbReference type="OrthoDB" id="9784332at2"/>
<comment type="similarity">
    <text evidence="8">Belongs to the ABC transporter superfamily. Energy-coupling factor EcfA family.</text>
</comment>
<keyword evidence="3 8" id="KW-1003">Cell membrane</keyword>
<dbReference type="InterPro" id="IPR050095">
    <property type="entry name" value="ECF_ABC_transporter_ATP-bd"/>
</dbReference>
<dbReference type="PROSITE" id="PS50893">
    <property type="entry name" value="ABC_TRANSPORTER_2"/>
    <property type="match status" value="1"/>
</dbReference>
<gene>
    <name evidence="11" type="primary">ecfA1_1</name>
    <name evidence="11" type="ORF">NCTC13832_01899</name>
    <name evidence="10" type="ORF">TP70_03745</name>
</gene>
<evidence type="ECO:0000313" key="10">
    <source>
        <dbReference type="EMBL" id="KIX91065.1"/>
    </source>
</evidence>
<dbReference type="EC" id="7.-.-.-" evidence="8"/>
<dbReference type="EMBL" id="UHDT01000001">
    <property type="protein sequence ID" value="SUM58151.1"/>
    <property type="molecule type" value="Genomic_DNA"/>
</dbReference>
<comment type="subunit">
    <text evidence="8">Forms a stable energy-coupling factor (ECF) transporter complex composed of 2 membrane-embedded substrate-binding proteins (S component), 2 ATP-binding proteins (A component) and 2 transmembrane proteins (T component).</text>
</comment>
<dbReference type="InterPro" id="IPR017871">
    <property type="entry name" value="ABC_transporter-like_CS"/>
</dbReference>
<name>A0A0D6XRI4_9STAP</name>
<evidence type="ECO:0000313" key="11">
    <source>
        <dbReference type="EMBL" id="SUM58151.1"/>
    </source>
</evidence>
<evidence type="ECO:0000256" key="6">
    <source>
        <dbReference type="ARBA" id="ARBA00022967"/>
    </source>
</evidence>
<dbReference type="NCBIfam" id="TIGR04521">
    <property type="entry name" value="ECF_ATPase_2"/>
    <property type="match status" value="1"/>
</dbReference>
<sequence>MINFEDVSFTYQQYTPYEYQALNLVTTHFEQGRYYAIIGKTGSGKSTLIQHFNGLLKPSRGKLHVLDVPITRKTKDKLLQDVRKRIGMVFQFPESQLFEQTVEHEILFGPKNYGLDLKKAREQAVQLLTQLGFDAEAVMQQSPFMLSGGQMRKVALVAILAMDPDILVLDEPTAGLDPKSKRQVMQLFKEIQLKGNKTIILVTHDMNDVAAYADEVKVMTKGRVICSQPPEALFSDTAYVQSLHLDLPDIVQLQRDVETRLNTRFERLAMTEEQFAEMYAVWRQEHER</sequence>
<reference evidence="11 13" key="2">
    <citation type="submission" date="2018-06" db="EMBL/GenBank/DDBJ databases">
        <authorList>
            <consortium name="Pathogen Informatics"/>
            <person name="Doyle S."/>
        </authorList>
    </citation>
    <scope>NUCLEOTIDE SEQUENCE [LARGE SCALE GENOMIC DNA]</scope>
    <source>
        <strain evidence="11 13">NCTC13832</strain>
    </source>
</reference>
<dbReference type="CDD" id="cd03225">
    <property type="entry name" value="ABC_cobalt_CbiO_domain1"/>
    <property type="match status" value="1"/>
</dbReference>
<dbReference type="AlphaFoldDB" id="A0A0D6XRI4"/>
<dbReference type="EMBL" id="JXWY01000031">
    <property type="protein sequence ID" value="KIX91065.1"/>
    <property type="molecule type" value="Genomic_DNA"/>
</dbReference>
<evidence type="ECO:0000313" key="13">
    <source>
        <dbReference type="Proteomes" id="UP000254100"/>
    </source>
</evidence>
<dbReference type="Proteomes" id="UP000254100">
    <property type="component" value="Unassembled WGS sequence"/>
</dbReference>
<keyword evidence="7 8" id="KW-0472">Membrane</keyword>
<dbReference type="RefSeq" id="WP_044359401.1">
    <property type="nucleotide sequence ID" value="NZ_JXWY01000031.1"/>
</dbReference>
<keyword evidence="11" id="KW-0378">Hydrolase</keyword>
<dbReference type="GO" id="GO:0042626">
    <property type="term" value="F:ATPase-coupled transmembrane transporter activity"/>
    <property type="evidence" value="ECO:0007669"/>
    <property type="project" value="TreeGrafter"/>
</dbReference>
<keyword evidence="6" id="KW-1278">Translocase</keyword>
<evidence type="ECO:0000259" key="9">
    <source>
        <dbReference type="PROSITE" id="PS50893"/>
    </source>
</evidence>
<evidence type="ECO:0000256" key="3">
    <source>
        <dbReference type="ARBA" id="ARBA00022475"/>
    </source>
</evidence>
<dbReference type="InterPro" id="IPR027417">
    <property type="entry name" value="P-loop_NTPase"/>
</dbReference>
<keyword evidence="2 8" id="KW-0813">Transport</keyword>
<dbReference type="GO" id="GO:0005524">
    <property type="term" value="F:ATP binding"/>
    <property type="evidence" value="ECO:0007669"/>
    <property type="project" value="UniProtKB-UniRule"/>
</dbReference>